<evidence type="ECO:0000256" key="8">
    <source>
        <dbReference type="SAM" id="MobiDB-lite"/>
    </source>
</evidence>
<comment type="subcellular location">
    <subcellularLocation>
        <location evidence="2 7">Membrane</location>
        <topology evidence="2 7">Multi-pass membrane protein</topology>
    </subcellularLocation>
</comment>
<comment type="similarity">
    <text evidence="3 7">Belongs to the PRA1 family.</text>
</comment>
<evidence type="ECO:0000256" key="3">
    <source>
        <dbReference type="ARBA" id="ARBA00006483"/>
    </source>
</evidence>
<dbReference type="EnsemblPlants" id="AUR62009810-RA">
    <property type="protein sequence ID" value="AUR62009810-RA:cds"/>
    <property type="gene ID" value="AUR62009810"/>
</dbReference>
<dbReference type="Pfam" id="PF03208">
    <property type="entry name" value="PRA1"/>
    <property type="match status" value="1"/>
</dbReference>
<dbReference type="GO" id="GO:0016192">
    <property type="term" value="P:vesicle-mediated transport"/>
    <property type="evidence" value="ECO:0007669"/>
    <property type="project" value="TreeGrafter"/>
</dbReference>
<evidence type="ECO:0000256" key="4">
    <source>
        <dbReference type="ARBA" id="ARBA00022692"/>
    </source>
</evidence>
<accession>A0A803LD71</accession>
<dbReference type="Gramene" id="AUR62009810-RA">
    <property type="protein sequence ID" value="AUR62009810-RA:cds"/>
    <property type="gene ID" value="AUR62009810"/>
</dbReference>
<feature type="transmembrane region" description="Helical" evidence="7">
    <location>
        <begin position="128"/>
        <end position="148"/>
    </location>
</feature>
<dbReference type="GO" id="GO:0005794">
    <property type="term" value="C:Golgi apparatus"/>
    <property type="evidence" value="ECO:0007669"/>
    <property type="project" value="TreeGrafter"/>
</dbReference>
<evidence type="ECO:0000256" key="1">
    <source>
        <dbReference type="ARBA" id="ARBA00002501"/>
    </source>
</evidence>
<dbReference type="AlphaFoldDB" id="A0A803LD71"/>
<keyword evidence="5 7" id="KW-1133">Transmembrane helix</keyword>
<dbReference type="PANTHER" id="PTHR19317:SF2">
    <property type="entry name" value="PRA1 FAMILY PROTEIN F2"/>
    <property type="match status" value="1"/>
</dbReference>
<dbReference type="PANTHER" id="PTHR19317">
    <property type="entry name" value="PRENYLATED RAB ACCEPTOR 1-RELATED"/>
    <property type="match status" value="1"/>
</dbReference>
<sequence>MSSSSPYKPITTSSSSPPPSTTPLSANLDFISRAKHRLYGTFSSRRPWRQFFDHHCLSFPHHFSDAFSRLKTNFSYFRMNFAMIVLLILFVSLLWHPISLIVFLVMMVAWLFLYFLRDEPLVVFGRSIDDRIILAVLSVLTVGFLLLTGATGNILIALGVGVGVVVIYSVFRRSDDLFLDEEQAAAGGLLAGRTGI</sequence>
<feature type="transmembrane region" description="Helical" evidence="7">
    <location>
        <begin position="154"/>
        <end position="171"/>
    </location>
</feature>
<dbReference type="GO" id="GO:0005783">
    <property type="term" value="C:endoplasmic reticulum"/>
    <property type="evidence" value="ECO:0007669"/>
    <property type="project" value="UniProtKB-ARBA"/>
</dbReference>
<keyword evidence="4 7" id="KW-0812">Transmembrane</keyword>
<dbReference type="GO" id="GO:0016020">
    <property type="term" value="C:membrane"/>
    <property type="evidence" value="ECO:0007669"/>
    <property type="project" value="UniProtKB-SubCell"/>
</dbReference>
<evidence type="ECO:0000313" key="10">
    <source>
        <dbReference type="Proteomes" id="UP000596660"/>
    </source>
</evidence>
<proteinExistence type="inferred from homology"/>
<reference evidence="9" key="2">
    <citation type="submission" date="2021-03" db="UniProtKB">
        <authorList>
            <consortium name="EnsemblPlants"/>
        </authorList>
    </citation>
    <scope>IDENTIFICATION</scope>
</reference>
<evidence type="ECO:0000256" key="7">
    <source>
        <dbReference type="RuleBase" id="RU363107"/>
    </source>
</evidence>
<feature type="transmembrane region" description="Helical" evidence="7">
    <location>
        <begin position="76"/>
        <end position="94"/>
    </location>
</feature>
<organism evidence="9 10">
    <name type="scientific">Chenopodium quinoa</name>
    <name type="common">Quinoa</name>
    <dbReference type="NCBI Taxonomy" id="63459"/>
    <lineage>
        <taxon>Eukaryota</taxon>
        <taxon>Viridiplantae</taxon>
        <taxon>Streptophyta</taxon>
        <taxon>Embryophyta</taxon>
        <taxon>Tracheophyta</taxon>
        <taxon>Spermatophyta</taxon>
        <taxon>Magnoliopsida</taxon>
        <taxon>eudicotyledons</taxon>
        <taxon>Gunneridae</taxon>
        <taxon>Pentapetalae</taxon>
        <taxon>Caryophyllales</taxon>
        <taxon>Chenopodiaceae</taxon>
        <taxon>Chenopodioideae</taxon>
        <taxon>Atripliceae</taxon>
        <taxon>Chenopodium</taxon>
    </lineage>
</organism>
<keyword evidence="6 7" id="KW-0472">Membrane</keyword>
<name>A0A803LD71_CHEQI</name>
<protein>
    <recommendedName>
        <fullName evidence="7">PRA1 family protein</fullName>
    </recommendedName>
</protein>
<evidence type="ECO:0000313" key="9">
    <source>
        <dbReference type="EnsemblPlants" id="AUR62009810-RA:cds"/>
    </source>
</evidence>
<evidence type="ECO:0000256" key="5">
    <source>
        <dbReference type="ARBA" id="ARBA00022989"/>
    </source>
</evidence>
<keyword evidence="7" id="KW-0813">Transport</keyword>
<feature type="compositionally biased region" description="Low complexity" evidence="8">
    <location>
        <begin position="1"/>
        <end position="15"/>
    </location>
</feature>
<dbReference type="InterPro" id="IPR004895">
    <property type="entry name" value="Prenylated_rab_accept_PRA1"/>
</dbReference>
<reference evidence="9" key="1">
    <citation type="journal article" date="2017" name="Nature">
        <title>The genome of Chenopodium quinoa.</title>
        <authorList>
            <person name="Jarvis D.E."/>
            <person name="Ho Y.S."/>
            <person name="Lightfoot D.J."/>
            <person name="Schmoeckel S.M."/>
            <person name="Li B."/>
            <person name="Borm T.J.A."/>
            <person name="Ohyanagi H."/>
            <person name="Mineta K."/>
            <person name="Michell C.T."/>
            <person name="Saber N."/>
            <person name="Kharbatia N.M."/>
            <person name="Rupper R.R."/>
            <person name="Sharp A.R."/>
            <person name="Dally N."/>
            <person name="Boughton B.A."/>
            <person name="Woo Y.H."/>
            <person name="Gao G."/>
            <person name="Schijlen E.G.W.M."/>
            <person name="Guo X."/>
            <person name="Momin A.A."/>
            <person name="Negrao S."/>
            <person name="Al-Babili S."/>
            <person name="Gehring C."/>
            <person name="Roessner U."/>
            <person name="Jung C."/>
            <person name="Murphy K."/>
            <person name="Arold S.T."/>
            <person name="Gojobori T."/>
            <person name="van der Linden C.G."/>
            <person name="van Loo E.N."/>
            <person name="Jellen E.N."/>
            <person name="Maughan P.J."/>
            <person name="Tester M."/>
        </authorList>
    </citation>
    <scope>NUCLEOTIDE SEQUENCE [LARGE SCALE GENOMIC DNA]</scope>
    <source>
        <strain evidence="9">cv. PI 614886</strain>
    </source>
</reference>
<evidence type="ECO:0000256" key="2">
    <source>
        <dbReference type="ARBA" id="ARBA00004141"/>
    </source>
</evidence>
<feature type="region of interest" description="Disordered" evidence="8">
    <location>
        <begin position="1"/>
        <end position="22"/>
    </location>
</feature>
<dbReference type="Proteomes" id="UP000596660">
    <property type="component" value="Unplaced"/>
</dbReference>
<evidence type="ECO:0000256" key="6">
    <source>
        <dbReference type="ARBA" id="ARBA00023136"/>
    </source>
</evidence>
<keyword evidence="10" id="KW-1185">Reference proteome</keyword>
<comment type="function">
    <text evidence="1 7">May be involved in both secretory and endocytic intracellular trafficking in the endosomal/prevacuolar compartments.</text>
</comment>
<dbReference type="OMA" id="PWREMVH"/>